<dbReference type="EMBL" id="LRPC01000028">
    <property type="protein sequence ID" value="KYG73606.1"/>
    <property type="molecule type" value="Genomic_DNA"/>
</dbReference>
<comment type="caution">
    <text evidence="2">The sequence shown here is derived from an EMBL/GenBank/DDBJ whole genome shotgun (WGS) entry which is preliminary data.</text>
</comment>
<dbReference type="AlphaFoldDB" id="A0A150X4F4"/>
<feature type="region of interest" description="Disordered" evidence="1">
    <location>
        <begin position="359"/>
        <end position="382"/>
    </location>
</feature>
<dbReference type="Proteomes" id="UP000075606">
    <property type="component" value="Unassembled WGS sequence"/>
</dbReference>
<reference evidence="2 3" key="1">
    <citation type="submission" date="2016-01" db="EMBL/GenBank/DDBJ databases">
        <title>Genome sequencing of Roseivirga spongicola UST030701-084.</title>
        <authorList>
            <person name="Selvaratnam C."/>
            <person name="Thevarajoo S."/>
            <person name="Goh K.M."/>
            <person name="Ee R."/>
            <person name="Chan K.-G."/>
            <person name="Chong C.S."/>
        </authorList>
    </citation>
    <scope>NUCLEOTIDE SEQUENCE [LARGE SCALE GENOMIC DNA]</scope>
    <source>
        <strain evidence="2 3">UST030701-084</strain>
    </source>
</reference>
<evidence type="ECO:0000313" key="3">
    <source>
        <dbReference type="Proteomes" id="UP000075606"/>
    </source>
</evidence>
<dbReference type="STRING" id="333140.AWW68_13020"/>
<evidence type="ECO:0000313" key="2">
    <source>
        <dbReference type="EMBL" id="KYG73606.1"/>
    </source>
</evidence>
<gene>
    <name evidence="2" type="ORF">AWW68_13020</name>
</gene>
<sequence length="382" mass="44397">MGITFNQVDAQFWKKKKKKEGNVQGFVLEEAQTPEERKKAMERQLTSPVRKMLNRFNLSVEKSYGYFSYQNPLEGVSVIRNPRNDLLYIVPIGEESTAQPSVAYSNWFNRFTEVDISRIDDDSQIVRTDTASFVYNNSGRYNPLTLRLSYSIKKLDKGHFERTGEKRYLDDDMLRIGGGIGWGAHKFRHPSSEQDVDPLLRRYQLPETKISTTKMFASVTYNFYSLGDFSMLADVYGGVWKIKQSQINSDNINYEPFFNVGLMFQTTFSKYFKGYIRPSFEMRSYTLANDVLSTQHKYSIFSIDLGLLFKYPVYPRNKYKADMVQMEHVFNGKMYRGRPFYKKQNPRYGQRGVNRKAKGWSFPIIKDKKSKKGSEKGGGNGN</sequence>
<evidence type="ECO:0000256" key="1">
    <source>
        <dbReference type="SAM" id="MobiDB-lite"/>
    </source>
</evidence>
<organism evidence="2 3">
    <name type="scientific">Roseivirga spongicola</name>
    <dbReference type="NCBI Taxonomy" id="333140"/>
    <lineage>
        <taxon>Bacteria</taxon>
        <taxon>Pseudomonadati</taxon>
        <taxon>Bacteroidota</taxon>
        <taxon>Cytophagia</taxon>
        <taxon>Cytophagales</taxon>
        <taxon>Roseivirgaceae</taxon>
        <taxon>Roseivirga</taxon>
    </lineage>
</organism>
<accession>A0A150X4F4</accession>
<keyword evidence="3" id="KW-1185">Reference proteome</keyword>
<protein>
    <submittedName>
        <fullName evidence="2">Uncharacterized protein</fullName>
    </submittedName>
</protein>
<name>A0A150X4F4_9BACT</name>
<proteinExistence type="predicted"/>